<name>A0A2P2L6W9_RHIMU</name>
<sequence length="54" mass="5864">MSSAIPKALFSMVEKAPAAVALLQRPSESSPRPSSRYETLISTEKARSRSRGTK</sequence>
<feature type="region of interest" description="Disordered" evidence="1">
    <location>
        <begin position="23"/>
        <end position="54"/>
    </location>
</feature>
<reference evidence="2" key="1">
    <citation type="submission" date="2018-02" db="EMBL/GenBank/DDBJ databases">
        <title>Rhizophora mucronata_Transcriptome.</title>
        <authorList>
            <person name="Meera S.P."/>
            <person name="Sreeshan A."/>
            <person name="Augustine A."/>
        </authorList>
    </citation>
    <scope>NUCLEOTIDE SEQUENCE</scope>
    <source>
        <tissue evidence="2">Leaf</tissue>
    </source>
</reference>
<evidence type="ECO:0000313" key="2">
    <source>
        <dbReference type="EMBL" id="MBX13696.1"/>
    </source>
</evidence>
<organism evidence="2">
    <name type="scientific">Rhizophora mucronata</name>
    <name type="common">Asiatic mangrove</name>
    <dbReference type="NCBI Taxonomy" id="61149"/>
    <lineage>
        <taxon>Eukaryota</taxon>
        <taxon>Viridiplantae</taxon>
        <taxon>Streptophyta</taxon>
        <taxon>Embryophyta</taxon>
        <taxon>Tracheophyta</taxon>
        <taxon>Spermatophyta</taxon>
        <taxon>Magnoliopsida</taxon>
        <taxon>eudicotyledons</taxon>
        <taxon>Gunneridae</taxon>
        <taxon>Pentapetalae</taxon>
        <taxon>rosids</taxon>
        <taxon>fabids</taxon>
        <taxon>Malpighiales</taxon>
        <taxon>Rhizophoraceae</taxon>
        <taxon>Rhizophora</taxon>
    </lineage>
</organism>
<feature type="compositionally biased region" description="Low complexity" evidence="1">
    <location>
        <begin position="25"/>
        <end position="36"/>
    </location>
</feature>
<accession>A0A2P2L6W9</accession>
<dbReference type="AlphaFoldDB" id="A0A2P2L6W9"/>
<dbReference type="EMBL" id="GGEC01033212">
    <property type="protein sequence ID" value="MBX13696.1"/>
    <property type="molecule type" value="Transcribed_RNA"/>
</dbReference>
<proteinExistence type="predicted"/>
<evidence type="ECO:0000256" key="1">
    <source>
        <dbReference type="SAM" id="MobiDB-lite"/>
    </source>
</evidence>
<protein>
    <submittedName>
        <fullName evidence="2">Uncharacterized protein</fullName>
    </submittedName>
</protein>